<protein>
    <submittedName>
        <fullName evidence="5">Uncharacterized protein</fullName>
    </submittedName>
</protein>
<sequence>MVDPNRKINRLADRDISFLEECELEFTGRFTDDDPEFMAHCSKPFPDPPIVENWTGGGGGGGGGGSSGRDAGYPYKNHNRFNGHHQRGGDRGWHRRGGGGNYNHHDRGFRDNRRNNRYDNRDRRDRGDGDGSGGYKRTHDRRDSPNNEPPMKVRRDYGNFVPASKD</sequence>
<evidence type="ECO:0000313" key="5">
    <source>
        <dbReference type="EMBL" id="EDV38681.1"/>
    </source>
</evidence>
<evidence type="ECO:0000256" key="3">
    <source>
        <dbReference type="ARBA" id="ARBA00034716"/>
    </source>
</evidence>
<dbReference type="PANTHER" id="PTHR48168">
    <property type="entry name" value="RNA GUANINE-7 METHYLTRANSFERASE-ACTIVATING SUBUNIT-LIKE (PSEUDOGENE)-RELATED"/>
    <property type="match status" value="1"/>
</dbReference>
<dbReference type="eggNOG" id="ENOG502T7ZG">
    <property type="taxonomic scope" value="Eukaryota"/>
</dbReference>
<dbReference type="GeneID" id="6507535"/>
<keyword evidence="6" id="KW-1185">Reference proteome</keyword>
<reference evidence="5 6" key="1">
    <citation type="journal article" date="2007" name="Nature">
        <title>Evolution of genes and genomes on the Drosophila phylogeny.</title>
        <authorList>
            <consortium name="Drosophila 12 Genomes Consortium"/>
            <person name="Clark A.G."/>
            <person name="Eisen M.B."/>
            <person name="Smith D.R."/>
            <person name="Bergman C.M."/>
            <person name="Oliver B."/>
            <person name="Markow T.A."/>
            <person name="Kaufman T.C."/>
            <person name="Kellis M."/>
            <person name="Gelbart W."/>
            <person name="Iyer V.N."/>
            <person name="Pollard D.A."/>
            <person name="Sackton T.B."/>
            <person name="Larracuente A.M."/>
            <person name="Singh N.D."/>
            <person name="Abad J.P."/>
            <person name="Abt D.N."/>
            <person name="Adryan B."/>
            <person name="Aguade M."/>
            <person name="Akashi H."/>
            <person name="Anderson W.W."/>
            <person name="Aquadro C.F."/>
            <person name="Ardell D.H."/>
            <person name="Arguello R."/>
            <person name="Artieri C.G."/>
            <person name="Barbash D.A."/>
            <person name="Barker D."/>
            <person name="Barsanti P."/>
            <person name="Batterham P."/>
            <person name="Batzoglou S."/>
            <person name="Begun D."/>
            <person name="Bhutkar A."/>
            <person name="Blanco E."/>
            <person name="Bosak S.A."/>
            <person name="Bradley R.K."/>
            <person name="Brand A.D."/>
            <person name="Brent M.R."/>
            <person name="Brooks A.N."/>
            <person name="Brown R.H."/>
            <person name="Butlin R.K."/>
            <person name="Caggese C."/>
            <person name="Calvi B.R."/>
            <person name="Bernardo de Carvalho A."/>
            <person name="Caspi A."/>
            <person name="Castrezana S."/>
            <person name="Celniker S.E."/>
            <person name="Chang J.L."/>
            <person name="Chapple C."/>
            <person name="Chatterji S."/>
            <person name="Chinwalla A."/>
            <person name="Civetta A."/>
            <person name="Clifton S.W."/>
            <person name="Comeron J.M."/>
            <person name="Costello J.C."/>
            <person name="Coyne J.A."/>
            <person name="Daub J."/>
            <person name="David R.G."/>
            <person name="Delcher A.L."/>
            <person name="Delehaunty K."/>
            <person name="Do C.B."/>
            <person name="Ebling H."/>
            <person name="Edwards K."/>
            <person name="Eickbush T."/>
            <person name="Evans J.D."/>
            <person name="Filipski A."/>
            <person name="Findeiss S."/>
            <person name="Freyhult E."/>
            <person name="Fulton L."/>
            <person name="Fulton R."/>
            <person name="Garcia A.C."/>
            <person name="Gardiner A."/>
            <person name="Garfield D.A."/>
            <person name="Garvin B.E."/>
            <person name="Gibson G."/>
            <person name="Gilbert D."/>
            <person name="Gnerre S."/>
            <person name="Godfrey J."/>
            <person name="Good R."/>
            <person name="Gotea V."/>
            <person name="Gravely B."/>
            <person name="Greenberg A.J."/>
            <person name="Griffiths-Jones S."/>
            <person name="Gross S."/>
            <person name="Guigo R."/>
            <person name="Gustafson E.A."/>
            <person name="Haerty W."/>
            <person name="Hahn M.W."/>
            <person name="Halligan D.L."/>
            <person name="Halpern A.L."/>
            <person name="Halter G.M."/>
            <person name="Han M.V."/>
            <person name="Heger A."/>
            <person name="Hillier L."/>
            <person name="Hinrichs A.S."/>
            <person name="Holmes I."/>
            <person name="Hoskins R.A."/>
            <person name="Hubisz M.J."/>
            <person name="Hultmark D."/>
            <person name="Huntley M.A."/>
            <person name="Jaffe D.B."/>
            <person name="Jagadeeshan S."/>
            <person name="Jeck W.R."/>
            <person name="Johnson J."/>
            <person name="Jones C.D."/>
            <person name="Jordan W.C."/>
            <person name="Karpen G.H."/>
            <person name="Kataoka E."/>
            <person name="Keightley P.D."/>
            <person name="Kheradpour P."/>
            <person name="Kirkness E.F."/>
            <person name="Koerich L.B."/>
            <person name="Kristiansen K."/>
            <person name="Kudrna D."/>
            <person name="Kulathinal R.J."/>
            <person name="Kumar S."/>
            <person name="Kwok R."/>
            <person name="Lander E."/>
            <person name="Langley C.H."/>
            <person name="Lapoint R."/>
            <person name="Lazzaro B.P."/>
            <person name="Lee S.J."/>
            <person name="Levesque L."/>
            <person name="Li R."/>
            <person name="Lin C.F."/>
            <person name="Lin M.F."/>
            <person name="Lindblad-Toh K."/>
            <person name="Llopart A."/>
            <person name="Long M."/>
            <person name="Low L."/>
            <person name="Lozovsky E."/>
            <person name="Lu J."/>
            <person name="Luo M."/>
            <person name="Machado C.A."/>
            <person name="Makalowski W."/>
            <person name="Marzo M."/>
            <person name="Matsuda M."/>
            <person name="Matzkin L."/>
            <person name="McAllister B."/>
            <person name="McBride C.S."/>
            <person name="McKernan B."/>
            <person name="McKernan K."/>
            <person name="Mendez-Lago M."/>
            <person name="Minx P."/>
            <person name="Mollenhauer M.U."/>
            <person name="Montooth K."/>
            <person name="Mount S.M."/>
            <person name="Mu X."/>
            <person name="Myers E."/>
            <person name="Negre B."/>
            <person name="Newfeld S."/>
            <person name="Nielsen R."/>
            <person name="Noor M.A."/>
            <person name="O'Grady P."/>
            <person name="Pachter L."/>
            <person name="Papaceit M."/>
            <person name="Parisi M.J."/>
            <person name="Parisi M."/>
            <person name="Parts L."/>
            <person name="Pedersen J.S."/>
            <person name="Pesole G."/>
            <person name="Phillippy A.M."/>
            <person name="Ponting C.P."/>
            <person name="Pop M."/>
            <person name="Porcelli D."/>
            <person name="Powell J.R."/>
            <person name="Prohaska S."/>
            <person name="Pruitt K."/>
            <person name="Puig M."/>
            <person name="Quesneville H."/>
            <person name="Ram K.R."/>
            <person name="Rand D."/>
            <person name="Rasmussen M.D."/>
            <person name="Reed L.K."/>
            <person name="Reenan R."/>
            <person name="Reily A."/>
            <person name="Remington K.A."/>
            <person name="Rieger T.T."/>
            <person name="Ritchie M.G."/>
            <person name="Robin C."/>
            <person name="Rogers Y.H."/>
            <person name="Rohde C."/>
            <person name="Rozas J."/>
            <person name="Rubenfield M.J."/>
            <person name="Ruiz A."/>
            <person name="Russo S."/>
            <person name="Salzberg S.L."/>
            <person name="Sanchez-Gracia A."/>
            <person name="Saranga D.J."/>
            <person name="Sato H."/>
            <person name="Schaeffer S.W."/>
            <person name="Schatz M.C."/>
            <person name="Schlenke T."/>
            <person name="Schwartz R."/>
            <person name="Segarra C."/>
            <person name="Singh R.S."/>
            <person name="Sirot L."/>
            <person name="Sirota M."/>
            <person name="Sisneros N.B."/>
            <person name="Smith C.D."/>
            <person name="Smith T.F."/>
            <person name="Spieth J."/>
            <person name="Stage D.E."/>
            <person name="Stark A."/>
            <person name="Stephan W."/>
            <person name="Strausberg R.L."/>
            <person name="Strempel S."/>
            <person name="Sturgill D."/>
            <person name="Sutton G."/>
            <person name="Sutton G.G."/>
            <person name="Tao W."/>
            <person name="Teichmann S."/>
            <person name="Tobari Y.N."/>
            <person name="Tomimura Y."/>
            <person name="Tsolas J.M."/>
            <person name="Valente V.L."/>
            <person name="Venter E."/>
            <person name="Venter J.C."/>
            <person name="Vicario S."/>
            <person name="Vieira F.G."/>
            <person name="Vilella A.J."/>
            <person name="Villasante A."/>
            <person name="Walenz B."/>
            <person name="Wang J."/>
            <person name="Wasserman M."/>
            <person name="Watts T."/>
            <person name="Wilson D."/>
            <person name="Wilson R.K."/>
            <person name="Wing R.A."/>
            <person name="Wolfner M.F."/>
            <person name="Wong A."/>
            <person name="Wong G.K."/>
            <person name="Wu C.I."/>
            <person name="Wu G."/>
            <person name="Yamamoto D."/>
            <person name="Yang H.P."/>
            <person name="Yang S.P."/>
            <person name="Yorke J.A."/>
            <person name="Yoshida K."/>
            <person name="Zdobnov E."/>
            <person name="Zhang P."/>
            <person name="Zhang Y."/>
            <person name="Zimin A.V."/>
            <person name="Baldwin J."/>
            <person name="Abdouelleil A."/>
            <person name="Abdulkadir J."/>
            <person name="Abebe A."/>
            <person name="Abera B."/>
            <person name="Abreu J."/>
            <person name="Acer S.C."/>
            <person name="Aftuck L."/>
            <person name="Alexander A."/>
            <person name="An P."/>
            <person name="Anderson E."/>
            <person name="Anderson S."/>
            <person name="Arachi H."/>
            <person name="Azer M."/>
            <person name="Bachantsang P."/>
            <person name="Barry A."/>
            <person name="Bayul T."/>
            <person name="Berlin A."/>
            <person name="Bessette D."/>
            <person name="Bloom T."/>
            <person name="Blye J."/>
            <person name="Boguslavskiy L."/>
            <person name="Bonnet C."/>
            <person name="Boukhgalter B."/>
            <person name="Bourzgui I."/>
            <person name="Brown A."/>
            <person name="Cahill P."/>
            <person name="Channer S."/>
            <person name="Cheshatsang Y."/>
            <person name="Chuda L."/>
            <person name="Citroen M."/>
            <person name="Collymore A."/>
            <person name="Cooke P."/>
            <person name="Costello M."/>
            <person name="D'Aco K."/>
            <person name="Daza R."/>
            <person name="De Haan G."/>
            <person name="DeGray S."/>
            <person name="DeMaso C."/>
            <person name="Dhargay N."/>
            <person name="Dooley K."/>
            <person name="Dooley E."/>
            <person name="Doricent M."/>
            <person name="Dorje P."/>
            <person name="Dorjee K."/>
            <person name="Dupes A."/>
            <person name="Elong R."/>
            <person name="Falk J."/>
            <person name="Farina A."/>
            <person name="Faro S."/>
            <person name="Ferguson D."/>
            <person name="Fisher S."/>
            <person name="Foley C.D."/>
            <person name="Franke A."/>
            <person name="Friedrich D."/>
            <person name="Gadbois L."/>
            <person name="Gearin G."/>
            <person name="Gearin C.R."/>
            <person name="Giannoukos G."/>
            <person name="Goode T."/>
            <person name="Graham J."/>
            <person name="Grandbois E."/>
            <person name="Grewal S."/>
            <person name="Gyaltsen K."/>
            <person name="Hafez N."/>
            <person name="Hagos B."/>
            <person name="Hall J."/>
            <person name="Henson C."/>
            <person name="Hollinger A."/>
            <person name="Honan T."/>
            <person name="Huard M.D."/>
            <person name="Hughes L."/>
            <person name="Hurhula B."/>
            <person name="Husby M.E."/>
            <person name="Kamat A."/>
            <person name="Kanga B."/>
            <person name="Kashin S."/>
            <person name="Khazanovich D."/>
            <person name="Kisner P."/>
            <person name="Lance K."/>
            <person name="Lara M."/>
            <person name="Lee W."/>
            <person name="Lennon N."/>
            <person name="Letendre F."/>
            <person name="LeVine R."/>
            <person name="Lipovsky A."/>
            <person name="Liu X."/>
            <person name="Liu J."/>
            <person name="Liu S."/>
            <person name="Lokyitsang T."/>
            <person name="Lokyitsang Y."/>
            <person name="Lubonja R."/>
            <person name="Lui A."/>
            <person name="MacDonald P."/>
            <person name="Magnisalis V."/>
            <person name="Maru K."/>
            <person name="Matthews C."/>
            <person name="McCusker W."/>
            <person name="McDonough S."/>
            <person name="Mehta T."/>
            <person name="Meldrim J."/>
            <person name="Meneus L."/>
            <person name="Mihai O."/>
            <person name="Mihalev A."/>
            <person name="Mihova T."/>
            <person name="Mittelman R."/>
            <person name="Mlenga V."/>
            <person name="Montmayeur A."/>
            <person name="Mulrain L."/>
            <person name="Navidi A."/>
            <person name="Naylor J."/>
            <person name="Negash T."/>
            <person name="Nguyen T."/>
            <person name="Nguyen N."/>
            <person name="Nicol R."/>
            <person name="Norbu C."/>
            <person name="Norbu N."/>
            <person name="Novod N."/>
            <person name="O'Neill B."/>
            <person name="Osman S."/>
            <person name="Markiewicz E."/>
            <person name="Oyono O.L."/>
            <person name="Patti C."/>
            <person name="Phunkhang P."/>
            <person name="Pierre F."/>
            <person name="Priest M."/>
            <person name="Raghuraman S."/>
            <person name="Rege F."/>
            <person name="Reyes R."/>
            <person name="Rise C."/>
            <person name="Rogov P."/>
            <person name="Ross K."/>
            <person name="Ryan E."/>
            <person name="Settipalli S."/>
            <person name="Shea T."/>
            <person name="Sherpa N."/>
            <person name="Shi L."/>
            <person name="Shih D."/>
            <person name="Sparrow T."/>
            <person name="Spaulding J."/>
            <person name="Stalker J."/>
            <person name="Stange-Thomann N."/>
            <person name="Stavropoulos S."/>
            <person name="Stone C."/>
            <person name="Strader C."/>
            <person name="Tesfaye S."/>
            <person name="Thomson T."/>
            <person name="Thoulutsang Y."/>
            <person name="Thoulutsang D."/>
            <person name="Topham K."/>
            <person name="Topping I."/>
            <person name="Tsamla T."/>
            <person name="Vassiliev H."/>
            <person name="Vo A."/>
            <person name="Wangchuk T."/>
            <person name="Wangdi T."/>
            <person name="Weiand M."/>
            <person name="Wilkinson J."/>
            <person name="Wilson A."/>
            <person name="Yadav S."/>
            <person name="Young G."/>
            <person name="Yu Q."/>
            <person name="Zembek L."/>
            <person name="Zhong D."/>
            <person name="Zimmer A."/>
            <person name="Zwirko Z."/>
            <person name="Jaffe D.B."/>
            <person name="Alvarez P."/>
            <person name="Brockman W."/>
            <person name="Butler J."/>
            <person name="Chin C."/>
            <person name="Gnerre S."/>
            <person name="Grabherr M."/>
            <person name="Kleber M."/>
            <person name="Mauceli E."/>
            <person name="MacCallum I."/>
        </authorList>
    </citation>
    <scope>NUCLEOTIDE SEQUENCE [LARGE SCALE GENOMIC DNA]</scope>
    <source>
        <strain evidence="6">Tucson 14024-0371.13</strain>
    </source>
</reference>
<dbReference type="GO" id="GO:0106005">
    <property type="term" value="P:RNA 5'-cap (guanine-N7)-methylation"/>
    <property type="evidence" value="ECO:0007669"/>
    <property type="project" value="InterPro"/>
</dbReference>
<feature type="compositionally biased region" description="Basic and acidic residues" evidence="4">
    <location>
        <begin position="140"/>
        <end position="157"/>
    </location>
</feature>
<dbReference type="GO" id="GO:0003723">
    <property type="term" value="F:RNA binding"/>
    <property type="evidence" value="ECO:0007669"/>
    <property type="project" value="InterPro"/>
</dbReference>
<comment type="similarity">
    <text evidence="3">Belongs to the RAM family.</text>
</comment>
<dbReference type="KEGG" id="dan:6507535"/>
<feature type="region of interest" description="Disordered" evidence="4">
    <location>
        <begin position="39"/>
        <end position="166"/>
    </location>
</feature>
<dbReference type="InParanoid" id="B3M6N1"/>
<evidence type="ECO:0000256" key="1">
    <source>
        <dbReference type="ARBA" id="ARBA00004123"/>
    </source>
</evidence>
<dbReference type="PhylomeDB" id="B3M6N1"/>
<dbReference type="AlphaFoldDB" id="B3M6N1"/>
<organism evidence="5 6">
    <name type="scientific">Drosophila ananassae</name>
    <name type="common">Fruit fly</name>
    <dbReference type="NCBI Taxonomy" id="7217"/>
    <lineage>
        <taxon>Eukaryota</taxon>
        <taxon>Metazoa</taxon>
        <taxon>Ecdysozoa</taxon>
        <taxon>Arthropoda</taxon>
        <taxon>Hexapoda</taxon>
        <taxon>Insecta</taxon>
        <taxon>Pterygota</taxon>
        <taxon>Neoptera</taxon>
        <taxon>Endopterygota</taxon>
        <taxon>Diptera</taxon>
        <taxon>Brachycera</taxon>
        <taxon>Muscomorpha</taxon>
        <taxon>Ephydroidea</taxon>
        <taxon>Drosophilidae</taxon>
        <taxon>Drosophila</taxon>
        <taxon>Sophophora</taxon>
    </lineage>
</organism>
<feature type="compositionally biased region" description="Basic residues" evidence="4">
    <location>
        <begin position="77"/>
        <end position="86"/>
    </location>
</feature>
<keyword evidence="2" id="KW-0539">Nucleus</keyword>
<evidence type="ECO:0000256" key="4">
    <source>
        <dbReference type="SAM" id="MobiDB-lite"/>
    </source>
</evidence>
<dbReference type="EMBL" id="CH902618">
    <property type="protein sequence ID" value="EDV38681.1"/>
    <property type="molecule type" value="Genomic_DNA"/>
</dbReference>
<dbReference type="Pfam" id="PF15320">
    <property type="entry name" value="RAM"/>
    <property type="match status" value="1"/>
</dbReference>
<comment type="subcellular location">
    <subcellularLocation>
        <location evidence="1">Nucleus</location>
    </subcellularLocation>
</comment>
<evidence type="ECO:0000256" key="2">
    <source>
        <dbReference type="ARBA" id="ARBA00023242"/>
    </source>
</evidence>
<dbReference type="OMA" id="MVDPNRK"/>
<dbReference type="PANTHER" id="PTHR48168:SF1">
    <property type="entry name" value="RNA GUANINE-N7 METHYLTRANSFERASE ACTIVATING SUBUNIT-RELATED"/>
    <property type="match status" value="1"/>
</dbReference>
<gene>
    <name evidence="5" type="primary">Dana\GF24907</name>
    <name evidence="5" type="synonym">dana_GLEANR_9592</name>
    <name evidence="5" type="ORF">GF24907</name>
</gene>
<dbReference type="HOGENOM" id="CLU_134021_0_0_1"/>
<feature type="compositionally biased region" description="Basic and acidic residues" evidence="4">
    <location>
        <begin position="103"/>
        <end position="129"/>
    </location>
</feature>
<feature type="compositionally biased region" description="Gly residues" evidence="4">
    <location>
        <begin position="55"/>
        <end position="67"/>
    </location>
</feature>
<proteinExistence type="inferred from homology"/>
<accession>B3M6N1</accession>
<evidence type="ECO:0000313" key="6">
    <source>
        <dbReference type="Proteomes" id="UP000007801"/>
    </source>
</evidence>
<dbReference type="Proteomes" id="UP000007801">
    <property type="component" value="Unassembled WGS sequence"/>
</dbReference>
<name>B3M6N1_DROAN</name>
<dbReference type="GO" id="GO:0031533">
    <property type="term" value="C:mRNA capping enzyme complex"/>
    <property type="evidence" value="ECO:0007669"/>
    <property type="project" value="InterPro"/>
</dbReference>
<dbReference type="InterPro" id="IPR028271">
    <property type="entry name" value="RAMAC"/>
</dbReference>
<dbReference type="OrthoDB" id="5875297at2759"/>